<feature type="domain" description="MrkD-like receptor binding" evidence="7">
    <location>
        <begin position="42"/>
        <end position="163"/>
    </location>
</feature>
<comment type="subcellular location">
    <subcellularLocation>
        <location evidence="1">Fimbrium</location>
    </subcellularLocation>
</comment>
<evidence type="ECO:0000259" key="6">
    <source>
        <dbReference type="Pfam" id="PF00419"/>
    </source>
</evidence>
<dbReference type="InterPro" id="IPR054160">
    <property type="entry name" value="MrkD_recept-bd"/>
</dbReference>
<proteinExistence type="inferred from homology"/>
<evidence type="ECO:0000259" key="7">
    <source>
        <dbReference type="Pfam" id="PF22003"/>
    </source>
</evidence>
<dbReference type="InterPro" id="IPR008966">
    <property type="entry name" value="Adhesion_dom_sf"/>
</dbReference>
<keyword evidence="3 5" id="KW-0732">Signal</keyword>
<feature type="domain" description="Fimbrial-type adhesion" evidence="6">
    <location>
        <begin position="181"/>
        <end position="317"/>
    </location>
</feature>
<sequence>MTKYLLAFGTVFLGICSQEAFADASGCILLDGKTYNVSLASMPIDPDVAVGTVLYTERLDTTGPKLTCPLNSSRGKYSSKMLGNFTTVTGTNVYGNIYATGITGIGMQIRDLVQSAKSVPYSTSMNSGELLFWQTDKKTVVSFIKTGPVGTGKSKTGQAAQFMLDDWLIAKIAVNVSFSWITKSCVAEPNSRIQNIQLGKPAAKSFTSVGSTSDDKNFSVKLKCKEDAVPVYVSFEPTTGSSGAGLLNIDTSVADAARGVAVEILNGGDRTPLAFNTDKQYHTGAEKTVEIPLIARYKRTGTVVPGTANAAMTFTINQY</sequence>
<dbReference type="InterPro" id="IPR036937">
    <property type="entry name" value="Adhesion_dom_fimbrial_sf"/>
</dbReference>
<dbReference type="InterPro" id="IPR000259">
    <property type="entry name" value="Adhesion_dom_fimbrial"/>
</dbReference>
<evidence type="ECO:0000313" key="8">
    <source>
        <dbReference type="EMBL" id="MCU6678494.1"/>
    </source>
</evidence>
<comment type="caution">
    <text evidence="8">The sequence shown here is derived from an EMBL/GenBank/DDBJ whole genome shotgun (WGS) entry which is preliminary data.</text>
</comment>
<dbReference type="InterPro" id="IPR050263">
    <property type="entry name" value="Bact_Fimbrial_Adh_Pro"/>
</dbReference>
<dbReference type="Pfam" id="PF22003">
    <property type="entry name" value="MrkDrd"/>
    <property type="match status" value="1"/>
</dbReference>
<evidence type="ECO:0000313" key="9">
    <source>
        <dbReference type="Proteomes" id="UP001062027"/>
    </source>
</evidence>
<gene>
    <name evidence="8" type="ORF">M8318_12535</name>
</gene>
<dbReference type="PANTHER" id="PTHR33420:SF12">
    <property type="entry name" value="FIMBRIN-LIKE PROTEIN FIMI-RELATED"/>
    <property type="match status" value="1"/>
</dbReference>
<evidence type="ECO:0000256" key="5">
    <source>
        <dbReference type="SAM" id="SignalP"/>
    </source>
</evidence>
<keyword evidence="4" id="KW-0281">Fimbrium</keyword>
<comment type="similarity">
    <text evidence="2">Belongs to the fimbrial protein family.</text>
</comment>
<dbReference type="SUPFAM" id="SSF49401">
    <property type="entry name" value="Bacterial adhesins"/>
    <property type="match status" value="1"/>
</dbReference>
<evidence type="ECO:0000256" key="2">
    <source>
        <dbReference type="ARBA" id="ARBA00006671"/>
    </source>
</evidence>
<accession>A0ABT2RC78</accession>
<organism evidence="8 9">
    <name type="scientific">Leclercia tamurae</name>
    <dbReference type="NCBI Taxonomy" id="2926467"/>
    <lineage>
        <taxon>Bacteria</taxon>
        <taxon>Pseudomonadati</taxon>
        <taxon>Pseudomonadota</taxon>
        <taxon>Gammaproteobacteria</taxon>
        <taxon>Enterobacterales</taxon>
        <taxon>Enterobacteriaceae</taxon>
        <taxon>Leclercia</taxon>
    </lineage>
</organism>
<dbReference type="Gene3D" id="2.60.40.1090">
    <property type="entry name" value="Fimbrial-type adhesion domain"/>
    <property type="match status" value="1"/>
</dbReference>
<evidence type="ECO:0000256" key="1">
    <source>
        <dbReference type="ARBA" id="ARBA00004561"/>
    </source>
</evidence>
<evidence type="ECO:0000256" key="4">
    <source>
        <dbReference type="ARBA" id="ARBA00023263"/>
    </source>
</evidence>
<dbReference type="PANTHER" id="PTHR33420">
    <property type="entry name" value="FIMBRIAL SUBUNIT ELFA-RELATED"/>
    <property type="match status" value="1"/>
</dbReference>
<reference evidence="8" key="1">
    <citation type="submission" date="2022-05" db="EMBL/GenBank/DDBJ databases">
        <title>Description of a novel species of Leclercia; Leclercia tamurae and the Proposal for a Novel Genus Silvania gen. nov. Containing Two Novel Species Silvania hatchlandensis sp. nov. and Silvania confinis sp. nov. Isolated from the Rhizosphere of Oak.</title>
        <authorList>
            <person name="Maddock D.W."/>
            <person name="Brady C.L."/>
            <person name="Denman S."/>
            <person name="Arnold D."/>
        </authorList>
    </citation>
    <scope>NUCLEOTIDE SEQUENCE</scope>
    <source>
        <strain evidence="8">H6S3</strain>
    </source>
</reference>
<dbReference type="RefSeq" id="WP_262662945.1">
    <property type="nucleotide sequence ID" value="NZ_JAMHKS010000073.1"/>
</dbReference>
<dbReference type="Proteomes" id="UP001062027">
    <property type="component" value="Unassembled WGS sequence"/>
</dbReference>
<dbReference type="Gene3D" id="2.60.40.3310">
    <property type="match status" value="1"/>
</dbReference>
<dbReference type="Pfam" id="PF00419">
    <property type="entry name" value="Fimbrial"/>
    <property type="match status" value="1"/>
</dbReference>
<dbReference type="EMBL" id="JAMHKS010000073">
    <property type="protein sequence ID" value="MCU6678494.1"/>
    <property type="molecule type" value="Genomic_DNA"/>
</dbReference>
<feature type="signal peptide" evidence="5">
    <location>
        <begin position="1"/>
        <end position="22"/>
    </location>
</feature>
<name>A0ABT2RC78_9ENTR</name>
<keyword evidence="9" id="KW-1185">Reference proteome</keyword>
<feature type="chain" id="PRO_5047333049" evidence="5">
    <location>
        <begin position="23"/>
        <end position="319"/>
    </location>
</feature>
<protein>
    <submittedName>
        <fullName evidence="8">Fimbrial protein</fullName>
    </submittedName>
</protein>
<evidence type="ECO:0000256" key="3">
    <source>
        <dbReference type="ARBA" id="ARBA00022729"/>
    </source>
</evidence>